<dbReference type="Proteomes" id="UP000501690">
    <property type="component" value="Linkage Group LG3"/>
</dbReference>
<dbReference type="AlphaFoldDB" id="A0A4D6LFS6"/>
<protein>
    <submittedName>
        <fullName evidence="1">Uncharacterized protein</fullName>
    </submittedName>
</protein>
<sequence length="92" mass="10012">MDSSLNRSRSYCVSLFAPKNPTVSPFPASMSRLGEINRGCPSCFTQAVAQATHVLFERVSVSSKREGSRLSEIPREATVPLFEPSPRRGGIA</sequence>
<gene>
    <name evidence="1" type="ORF">DEO72_LG3g1894</name>
</gene>
<evidence type="ECO:0000313" key="2">
    <source>
        <dbReference type="Proteomes" id="UP000501690"/>
    </source>
</evidence>
<dbReference type="EMBL" id="CP039347">
    <property type="protein sequence ID" value="QCD87360.1"/>
    <property type="molecule type" value="Genomic_DNA"/>
</dbReference>
<evidence type="ECO:0000313" key="1">
    <source>
        <dbReference type="EMBL" id="QCD87360.1"/>
    </source>
</evidence>
<reference evidence="1 2" key="1">
    <citation type="submission" date="2019-04" db="EMBL/GenBank/DDBJ databases">
        <title>An improved genome assembly and genetic linkage map for asparagus bean, Vigna unguiculata ssp. sesquipedialis.</title>
        <authorList>
            <person name="Xia Q."/>
            <person name="Zhang R."/>
            <person name="Dong Y."/>
        </authorList>
    </citation>
    <scope>NUCLEOTIDE SEQUENCE [LARGE SCALE GENOMIC DNA]</scope>
    <source>
        <tissue evidence="1">Leaf</tissue>
    </source>
</reference>
<name>A0A4D6LFS6_VIGUN</name>
<proteinExistence type="predicted"/>
<keyword evidence="2" id="KW-1185">Reference proteome</keyword>
<accession>A0A4D6LFS6</accession>
<organism evidence="1 2">
    <name type="scientific">Vigna unguiculata</name>
    <name type="common">Cowpea</name>
    <dbReference type="NCBI Taxonomy" id="3917"/>
    <lineage>
        <taxon>Eukaryota</taxon>
        <taxon>Viridiplantae</taxon>
        <taxon>Streptophyta</taxon>
        <taxon>Embryophyta</taxon>
        <taxon>Tracheophyta</taxon>
        <taxon>Spermatophyta</taxon>
        <taxon>Magnoliopsida</taxon>
        <taxon>eudicotyledons</taxon>
        <taxon>Gunneridae</taxon>
        <taxon>Pentapetalae</taxon>
        <taxon>rosids</taxon>
        <taxon>fabids</taxon>
        <taxon>Fabales</taxon>
        <taxon>Fabaceae</taxon>
        <taxon>Papilionoideae</taxon>
        <taxon>50 kb inversion clade</taxon>
        <taxon>NPAAA clade</taxon>
        <taxon>indigoferoid/millettioid clade</taxon>
        <taxon>Phaseoleae</taxon>
        <taxon>Vigna</taxon>
    </lineage>
</organism>